<evidence type="ECO:0000256" key="6">
    <source>
        <dbReference type="ARBA" id="ARBA00023180"/>
    </source>
</evidence>
<dbReference type="PIRSF" id="PIRSF016302">
    <property type="entry name" value="Man_a_manosd"/>
    <property type="match status" value="1"/>
</dbReference>
<gene>
    <name evidence="11" type="ORF">BS50DRAFT_576821</name>
</gene>
<evidence type="ECO:0000313" key="12">
    <source>
        <dbReference type="Proteomes" id="UP000240883"/>
    </source>
</evidence>
<feature type="compositionally biased region" description="Low complexity" evidence="9">
    <location>
        <begin position="404"/>
        <end position="418"/>
    </location>
</feature>
<reference evidence="11 12" key="1">
    <citation type="journal article" date="2018" name="Front. Microbiol.">
        <title>Genome-Wide Analysis of Corynespora cassiicola Leaf Fall Disease Putative Effectors.</title>
        <authorList>
            <person name="Lopez D."/>
            <person name="Ribeiro S."/>
            <person name="Label P."/>
            <person name="Fumanal B."/>
            <person name="Venisse J.S."/>
            <person name="Kohler A."/>
            <person name="de Oliveira R.R."/>
            <person name="Labutti K."/>
            <person name="Lipzen A."/>
            <person name="Lail K."/>
            <person name="Bauer D."/>
            <person name="Ohm R.A."/>
            <person name="Barry K.W."/>
            <person name="Spatafora J."/>
            <person name="Grigoriev I.V."/>
            <person name="Martin F.M."/>
            <person name="Pujade-Renaud V."/>
        </authorList>
    </citation>
    <scope>NUCLEOTIDE SEQUENCE [LARGE SCALE GENOMIC DNA]</scope>
    <source>
        <strain evidence="11 12">Philippines</strain>
    </source>
</reference>
<dbReference type="SUPFAM" id="SSF48208">
    <property type="entry name" value="Six-hairpin glycosidases"/>
    <property type="match status" value="1"/>
</dbReference>
<protein>
    <recommendedName>
        <fullName evidence="3 8">Mannan endo-1,6-alpha-mannosidase</fullName>
        <ecNumber evidence="3 8">3.2.1.101</ecNumber>
    </recommendedName>
</protein>
<evidence type="ECO:0000256" key="5">
    <source>
        <dbReference type="ARBA" id="ARBA00022801"/>
    </source>
</evidence>
<dbReference type="Gene3D" id="1.50.10.20">
    <property type="match status" value="1"/>
</dbReference>
<dbReference type="InterPro" id="IPR008928">
    <property type="entry name" value="6-hairpin_glycosidase_sf"/>
</dbReference>
<feature type="region of interest" description="Disordered" evidence="9">
    <location>
        <begin position="404"/>
        <end position="434"/>
    </location>
</feature>
<dbReference type="EMBL" id="KZ678140">
    <property type="protein sequence ID" value="PSN62985.1"/>
    <property type="molecule type" value="Genomic_DNA"/>
</dbReference>
<name>A0A2T2NC12_CORCC</name>
<dbReference type="OrthoDB" id="4187847at2759"/>
<dbReference type="EC" id="3.2.1.101" evidence="3 8"/>
<evidence type="ECO:0000256" key="4">
    <source>
        <dbReference type="ARBA" id="ARBA00022729"/>
    </source>
</evidence>
<dbReference type="PANTHER" id="PTHR12145:SF36">
    <property type="entry name" value="MANNAN ENDO-1,6-ALPHA-MANNOSIDASE DCW1"/>
    <property type="match status" value="1"/>
</dbReference>
<keyword evidence="5 8" id="KW-0378">Hydrolase</keyword>
<dbReference type="Proteomes" id="UP000240883">
    <property type="component" value="Unassembled WGS sequence"/>
</dbReference>
<organism evidence="11 12">
    <name type="scientific">Corynespora cassiicola Philippines</name>
    <dbReference type="NCBI Taxonomy" id="1448308"/>
    <lineage>
        <taxon>Eukaryota</taxon>
        <taxon>Fungi</taxon>
        <taxon>Dikarya</taxon>
        <taxon>Ascomycota</taxon>
        <taxon>Pezizomycotina</taxon>
        <taxon>Dothideomycetes</taxon>
        <taxon>Pleosporomycetidae</taxon>
        <taxon>Pleosporales</taxon>
        <taxon>Corynesporascaceae</taxon>
        <taxon>Corynespora</taxon>
    </lineage>
</organism>
<evidence type="ECO:0000256" key="10">
    <source>
        <dbReference type="SAM" id="SignalP"/>
    </source>
</evidence>
<evidence type="ECO:0000256" key="2">
    <source>
        <dbReference type="ARBA" id="ARBA00009699"/>
    </source>
</evidence>
<feature type="signal peptide" evidence="10">
    <location>
        <begin position="1"/>
        <end position="22"/>
    </location>
</feature>
<comment type="similarity">
    <text evidence="2 8">Belongs to the glycosyl hydrolase 76 family.</text>
</comment>
<dbReference type="InterPro" id="IPR005198">
    <property type="entry name" value="Glyco_hydro_76"/>
</dbReference>
<proteinExistence type="inferred from homology"/>
<evidence type="ECO:0000256" key="8">
    <source>
        <dbReference type="PIRNR" id="PIRNR016302"/>
    </source>
</evidence>
<feature type="chain" id="PRO_5015749892" description="Mannan endo-1,6-alpha-mannosidase" evidence="10">
    <location>
        <begin position="23"/>
        <end position="457"/>
    </location>
</feature>
<dbReference type="GO" id="GO:0008496">
    <property type="term" value="F:mannan endo-1,6-alpha-mannosidase activity"/>
    <property type="evidence" value="ECO:0007669"/>
    <property type="project" value="UniProtKB-UniRule"/>
</dbReference>
<evidence type="ECO:0000313" key="11">
    <source>
        <dbReference type="EMBL" id="PSN62985.1"/>
    </source>
</evidence>
<comment type="catalytic activity">
    <reaction evidence="1 8">
        <text>Random hydrolysis of (1-&gt;6)-alpha-D-mannosidic linkages in unbranched (1-&gt;6)-mannans.</text>
        <dbReference type="EC" id="3.2.1.101"/>
    </reaction>
</comment>
<dbReference type="AlphaFoldDB" id="A0A2T2NC12"/>
<evidence type="ECO:0000256" key="9">
    <source>
        <dbReference type="SAM" id="MobiDB-lite"/>
    </source>
</evidence>
<sequence>MMHARRGVLPLALSLALGSVAAIDLDVNNQDSLKTVAKTIADDIVSAYNDTIADFGPPGLFPDPYYWYEAGIFWQALIEYSHITGDSNYDATISTALQWQTGDFDAFMPVNQTKSLSNDEQSIWGLAALAAAESGLSKPENVTWEWEDLAANVFDVQTARWHSGDNATCGGGLRWQIFSFNRGYDYMNSASVGNFFLLSARLARFTGNSTYSEWADRSYQWSRTVGLVSDDFEVFDGASANENCESINQLRWTADHALYTEGAAIMYNLTNGNETWNSIVQGFVDASSFFKDNDTSALIEAACENDGTCASDLTSSKGQAIRAFSRAAIAAPFIADSIHEIVESSAKAAAENCREGDEGVECRFSWGGEDRWEMGTVEGGKLGPIMNAMQAVQALLLPQAGALQNESSNGTSGSGTSNPNATESGSAGGPSETGAANTIASSLTFAVAIAFAVALST</sequence>
<dbReference type="Pfam" id="PF03663">
    <property type="entry name" value="Glyco_hydro_76"/>
    <property type="match status" value="1"/>
</dbReference>
<dbReference type="STRING" id="1448308.A0A2T2NC12"/>
<dbReference type="GO" id="GO:0016052">
    <property type="term" value="P:carbohydrate catabolic process"/>
    <property type="evidence" value="ECO:0007669"/>
    <property type="project" value="InterPro"/>
</dbReference>
<evidence type="ECO:0000256" key="1">
    <source>
        <dbReference type="ARBA" id="ARBA00001452"/>
    </source>
</evidence>
<accession>A0A2T2NC12</accession>
<keyword evidence="7 8" id="KW-0326">Glycosidase</keyword>
<keyword evidence="4 10" id="KW-0732">Signal</keyword>
<keyword evidence="12" id="KW-1185">Reference proteome</keyword>
<evidence type="ECO:0000256" key="3">
    <source>
        <dbReference type="ARBA" id="ARBA00012350"/>
    </source>
</evidence>
<dbReference type="PANTHER" id="PTHR12145">
    <property type="entry name" value="MANNAN ENDO-1,6-ALPHA-MANNOSIDASE DCW1"/>
    <property type="match status" value="1"/>
</dbReference>
<keyword evidence="6" id="KW-0325">Glycoprotein</keyword>
<dbReference type="GO" id="GO:0009272">
    <property type="term" value="P:fungal-type cell wall biogenesis"/>
    <property type="evidence" value="ECO:0007669"/>
    <property type="project" value="TreeGrafter"/>
</dbReference>
<dbReference type="InterPro" id="IPR014480">
    <property type="entry name" value="Mannan-1_6-alpha_mannosidase"/>
</dbReference>
<evidence type="ECO:0000256" key="7">
    <source>
        <dbReference type="ARBA" id="ARBA00023295"/>
    </source>
</evidence>